<evidence type="ECO:0000313" key="4">
    <source>
        <dbReference type="EMBL" id="AEG92939.1"/>
    </source>
</evidence>
<dbReference type="eggNOG" id="COG2079">
    <property type="taxonomic scope" value="Bacteria"/>
</dbReference>
<dbReference type="EMBL" id="CP000245">
    <property type="protein sequence ID" value="AEG92939.1"/>
    <property type="molecule type" value="Genomic_DNA"/>
</dbReference>
<evidence type="ECO:0000313" key="5">
    <source>
        <dbReference type="Proteomes" id="UP000008385"/>
    </source>
</evidence>
<name>F5XWI5_RAMTT</name>
<dbReference type="InterPro" id="IPR005656">
    <property type="entry name" value="MmgE_PrpD"/>
</dbReference>
<accession>F5XWI5</accession>
<comment type="similarity">
    <text evidence="1">Belongs to the PrpD family.</text>
</comment>
<dbReference type="Proteomes" id="UP000008385">
    <property type="component" value="Chromosome"/>
</dbReference>
<proteinExistence type="inferred from homology"/>
<dbReference type="KEGG" id="rta:Rta_18480"/>
<evidence type="ECO:0000256" key="1">
    <source>
        <dbReference type="ARBA" id="ARBA00006174"/>
    </source>
</evidence>
<dbReference type="AlphaFoldDB" id="F5XWI5"/>
<dbReference type="Gene3D" id="1.10.4100.10">
    <property type="entry name" value="2-methylcitrate dehydratase PrpD"/>
    <property type="match status" value="1"/>
</dbReference>
<dbReference type="InterPro" id="IPR045336">
    <property type="entry name" value="MmgE_PrpD_N"/>
</dbReference>
<dbReference type="SUPFAM" id="SSF103378">
    <property type="entry name" value="2-methylcitrate dehydratase PrpD"/>
    <property type="match status" value="1"/>
</dbReference>
<keyword evidence="5" id="KW-1185">Reference proteome</keyword>
<organism evidence="4 5">
    <name type="scientific">Ramlibacter tataouinensis (strain ATCC BAA-407 / DSM 14655 / LMG 21543 / TTB310)</name>
    <dbReference type="NCBI Taxonomy" id="365046"/>
    <lineage>
        <taxon>Bacteria</taxon>
        <taxon>Pseudomonadati</taxon>
        <taxon>Pseudomonadota</taxon>
        <taxon>Betaproteobacteria</taxon>
        <taxon>Burkholderiales</taxon>
        <taxon>Comamonadaceae</taxon>
        <taxon>Ramlibacter</taxon>
    </lineage>
</organism>
<dbReference type="PANTHER" id="PTHR16943:SF8">
    <property type="entry name" value="2-METHYLCITRATE DEHYDRATASE"/>
    <property type="match status" value="1"/>
</dbReference>
<dbReference type="PANTHER" id="PTHR16943">
    <property type="entry name" value="2-METHYLCITRATE DEHYDRATASE-RELATED"/>
    <property type="match status" value="1"/>
</dbReference>
<evidence type="ECO:0008006" key="6">
    <source>
        <dbReference type="Google" id="ProtNLM"/>
    </source>
</evidence>
<evidence type="ECO:0000259" key="3">
    <source>
        <dbReference type="Pfam" id="PF19305"/>
    </source>
</evidence>
<dbReference type="InterPro" id="IPR045337">
    <property type="entry name" value="MmgE_PrpD_C"/>
</dbReference>
<reference evidence="5" key="1">
    <citation type="submission" date="2006-01" db="EMBL/GenBank/DDBJ databases">
        <title>Genome of the cyst-dividing bacterium Ramlibacter tataouinensis.</title>
        <authorList>
            <person name="Barakat M."/>
            <person name="Ortet P."/>
            <person name="De Luca G."/>
            <person name="Jourlin-Castelli C."/>
            <person name="Ansaldi M."/>
            <person name="Py B."/>
            <person name="Fichant G."/>
            <person name="Coutinho P."/>
            <person name="Voulhoux R."/>
            <person name="Bastien O."/>
            <person name="Roy S."/>
            <person name="Marechal E."/>
            <person name="Henrissat B."/>
            <person name="Quentin Y."/>
            <person name="Noirot P."/>
            <person name="Filloux A."/>
            <person name="Mejean V."/>
            <person name="DuBow M."/>
            <person name="Barras F."/>
            <person name="Heulin T."/>
        </authorList>
    </citation>
    <scope>NUCLEOTIDE SEQUENCE [LARGE SCALE GENOMIC DNA]</scope>
    <source>
        <strain evidence="5">ATCC BAA-407 / DSM 14655 / LMG 21543 / TTB310</strain>
    </source>
</reference>
<evidence type="ECO:0000259" key="2">
    <source>
        <dbReference type="Pfam" id="PF03972"/>
    </source>
</evidence>
<dbReference type="InterPro" id="IPR042188">
    <property type="entry name" value="MmgE/PrpD_sf_2"/>
</dbReference>
<dbReference type="STRING" id="365046.Rta_18480"/>
<dbReference type="InterPro" id="IPR042183">
    <property type="entry name" value="MmgE/PrpD_sf_1"/>
</dbReference>
<dbReference type="RefSeq" id="WP_013901171.1">
    <property type="nucleotide sequence ID" value="NC_015677.1"/>
</dbReference>
<protein>
    <recommendedName>
        <fullName evidence="6">MmgE/PrpD family protein</fullName>
    </recommendedName>
</protein>
<dbReference type="OrthoDB" id="8873320at2"/>
<dbReference type="Gene3D" id="3.30.1330.120">
    <property type="entry name" value="2-methylcitrate dehydratase PrpD"/>
    <property type="match status" value="1"/>
</dbReference>
<sequence>MSGPALPVTQALQALGDWLWPAARELPPPVVERARRLWLDTAACAWAGLQAEEPARWIALQAQGDAGAVPLPGCPTRLAASAAATGFALAACWDEACEGLALAHGRPGVPVVAALWTQVASLRPAWQALWQATAVGYEVAARLGARLRIRPGMHVDGVWSAFGAAAALVHLRGGDWACAARALETCAAQLPFSLYRPVREGANVRNLYLGHSAWLGLQAGQAALAGLATPQGCIDDFAALALDPTQAGGWPAPGEWLILQSYWKPFAAVRHVHYGAQAALRLRAQAGSALPDEVRLTVYPEALQYCANRAPRTPLAAQFSLSHGVAAAWVHGDLSPAEFRAPRFMDEAVRALEQRVEVVADAQAFPGATRGAHLRVRRGDRTWQVEQGPVAGDGGLQPDEAAVMAKFRQFTGGDAAMARWAHRLRSQDAQAPALLPDLGA</sequence>
<dbReference type="Pfam" id="PF19305">
    <property type="entry name" value="MmgE_PrpD_C"/>
    <property type="match status" value="1"/>
</dbReference>
<dbReference type="PATRIC" id="fig|365046.3.peg.1884"/>
<gene>
    <name evidence="4" type="ordered locus">Rta_18480</name>
</gene>
<feature type="domain" description="MmgE/PrpD N-terminal" evidence="2">
    <location>
        <begin position="24"/>
        <end position="233"/>
    </location>
</feature>
<reference evidence="4 5" key="2">
    <citation type="journal article" date="2011" name="PLoS ONE">
        <title>The Cyst-Dividing Bacterium Ramlibacter tataouinensis TTB310 Genome Reveals a Well-Stocked Toolbox for Adaptation to a Desert Environment.</title>
        <authorList>
            <person name="De Luca G."/>
            <person name="Barakat M."/>
            <person name="Ortet P."/>
            <person name="Fochesato S."/>
            <person name="Jourlin-Castelli C."/>
            <person name="Ansaldi M."/>
            <person name="Py B."/>
            <person name="Fichant G."/>
            <person name="Coutinho P.M."/>
            <person name="Voulhoux R."/>
            <person name="Bastien O."/>
            <person name="Marechal E."/>
            <person name="Henrissat B."/>
            <person name="Quentin Y."/>
            <person name="Noirot P."/>
            <person name="Filloux A."/>
            <person name="Mejean V."/>
            <person name="Dubow M.S."/>
            <person name="Barras F."/>
            <person name="Barbe V."/>
            <person name="Weissenbach J."/>
            <person name="Mihalcescu I."/>
            <person name="Vermeglio A."/>
            <person name="Achouak W."/>
            <person name="Heulin T."/>
        </authorList>
    </citation>
    <scope>NUCLEOTIDE SEQUENCE [LARGE SCALE GENOMIC DNA]</scope>
    <source>
        <strain evidence="5">ATCC BAA-407 / DSM 14655 / LMG 21543 / TTB310</strain>
    </source>
</reference>
<feature type="domain" description="MmgE/PrpD C-terminal" evidence="3">
    <location>
        <begin position="266"/>
        <end position="412"/>
    </location>
</feature>
<dbReference type="InterPro" id="IPR036148">
    <property type="entry name" value="MmgE/PrpD_sf"/>
</dbReference>
<dbReference type="HOGENOM" id="CLU_622370_0_0_4"/>
<dbReference type="GO" id="GO:0016829">
    <property type="term" value="F:lyase activity"/>
    <property type="evidence" value="ECO:0007669"/>
    <property type="project" value="InterPro"/>
</dbReference>
<dbReference type="Pfam" id="PF03972">
    <property type="entry name" value="MmgE_PrpD_N"/>
    <property type="match status" value="1"/>
</dbReference>